<gene>
    <name evidence="1" type="ORF">JJB09_17735</name>
</gene>
<keyword evidence="2" id="KW-1185">Reference proteome</keyword>
<comment type="caution">
    <text evidence="1">The sequence shown here is derived from an EMBL/GenBank/DDBJ whole genome shotgun (WGS) entry which is preliminary data.</text>
</comment>
<name>A0A937CQG5_9HYPH</name>
<reference evidence="1" key="1">
    <citation type="submission" date="2021-01" db="EMBL/GenBank/DDBJ databases">
        <title>Rhizobium sp. strain KVB221 16S ribosomal RNA gene Genome sequencing and assembly.</title>
        <authorList>
            <person name="Kang M."/>
        </authorList>
    </citation>
    <scope>NUCLEOTIDE SEQUENCE</scope>
    <source>
        <strain evidence="1">KVB221</strain>
    </source>
</reference>
<evidence type="ECO:0000313" key="1">
    <source>
        <dbReference type="EMBL" id="MBL0373868.1"/>
    </source>
</evidence>
<evidence type="ECO:0000313" key="2">
    <source>
        <dbReference type="Proteomes" id="UP000633219"/>
    </source>
</evidence>
<organism evidence="1 2">
    <name type="scientific">Rhizobium setariae</name>
    <dbReference type="NCBI Taxonomy" id="2801340"/>
    <lineage>
        <taxon>Bacteria</taxon>
        <taxon>Pseudomonadati</taxon>
        <taxon>Pseudomonadota</taxon>
        <taxon>Alphaproteobacteria</taxon>
        <taxon>Hyphomicrobiales</taxon>
        <taxon>Rhizobiaceae</taxon>
        <taxon>Rhizobium/Agrobacterium group</taxon>
        <taxon>Rhizobium</taxon>
    </lineage>
</organism>
<protein>
    <submittedName>
        <fullName evidence="1">Uncharacterized protein</fullName>
    </submittedName>
</protein>
<dbReference type="RefSeq" id="WP_201661149.1">
    <property type="nucleotide sequence ID" value="NZ_JAEQNC010000010.1"/>
</dbReference>
<sequence length="123" mass="13063">MSEFQNRAVELLVAGPGAAVAMDTVERRTRFLENALELYRAMGGTLDEAGGLAKAIYSRPATDVVAEIGDVMIALAGISQINDVDMMQAAYNTLDAEWKNLELSSDGSGDDKLYSRTGASLSG</sequence>
<dbReference type="AlphaFoldDB" id="A0A937CQG5"/>
<proteinExistence type="predicted"/>
<dbReference type="Proteomes" id="UP000633219">
    <property type="component" value="Unassembled WGS sequence"/>
</dbReference>
<accession>A0A937CQG5</accession>
<dbReference type="EMBL" id="JAEQNC010000010">
    <property type="protein sequence ID" value="MBL0373868.1"/>
    <property type="molecule type" value="Genomic_DNA"/>
</dbReference>
<dbReference type="SUPFAM" id="SSF101386">
    <property type="entry name" value="all-alpha NTP pyrophosphatases"/>
    <property type="match status" value="1"/>
</dbReference>